<comment type="subcellular location">
    <subcellularLocation>
        <location evidence="1 7">Nucleus</location>
    </subcellularLocation>
</comment>
<sequence>MTAAERNSYLVALGYADVETNLERSKSAASGVTNPIHSGPRPRGRPKGSVSVKRRSELSENESANSRSSSQSVAPRRATDRSGAFGLALAARKRKSTVIPRSTGPRVLKSLLFIILSDIQRIKSEAMSRVRLAVEREKDRRSQIQHLMPTTVAPIVIRHPGPGDPVTNTTTVQSPHLFHGNLKAYQLQGLNWLLGLFDQGINGILADEMGLGKTIQTIAFLGYLAETYNLWGPFLIVSPASTLHNWTQEFSRFLPAFRIVPYWGSPAERKVLRRFWFSARQPGPVSGTGQDDEGPSSDWSTRGQPGTREAEMHVVITSYQVVLQDAKFINKTAWSYIVLDEAHAIKSTSSLRWRILLSFKCRNRLLLTGTPIQNTMQELWALLHFIMPTLFDSHDEFANWFSRDIESQATQATNGSTSGSSGLSTSKLNENQLSRLHLILKPFMLRRTKTEVEHEISKKTEILRYCPLSCRQQILYNRLRNKIRLEDLSSVIGSADQVTSGSNEAGPPFSASSTVATHLINLVMQLRKVCNHPDLWEPRDVRFSCFHGAFLPTDHERSGASRTRNHHLWLPRLLYDEGLLPGLSWTHTGTRTRLVGVNLPGWPVTPLTYLSADKLALLVRYFSIFHPAHVHADLWHNDEQEPDLGPNSIYVGEPMAVDVHGNSTYPSKCMSTLSDFMFSPVILLFYCLPLSFSFSRLLGVSVQELCLIACTGLVAAISSQPRMLMHTEPDVESPELSPDSGRQLLISGPLKRTLLPPDICRSIPSAFLVVTVPDTHTNESATLPLSGWDTEESGYVSKTYDCSRCEILRHYLTIATVDKVSLQPVGLHVRAPMFSQLFTRLLSQNRPFLLELGEKSSTPTSCTALPRQVCVPNVSRKLELVSLATRISDSGKLVALDALLNELKPAGHRVLIYSQMTRMIDILEEFMIYRNHAYLRLDGSSRLSDRRDMVAQWQTNPRWFVFLLSTRAGGLGINLTAADTVIFYDSDWNPTVDQQAMDRAHRLGQTKPVTVYRLVCKNTIEGRMMQRAEEKRAMQQMVIQSGQEDNHQTSNLIPSAARGQEQLTSSDMVSLLLDDDELVTRLQQKRRAQVPRGRPSKSSSAPRLTTVGSGIVAVMENDSLTSSNPPVENTGSPMLVDTALARKRQALWAEMVCHLLFSRSLCSFQLPSDIILTCSQRFL</sequence>
<dbReference type="InterPro" id="IPR001650">
    <property type="entry name" value="Helicase_C-like"/>
</dbReference>
<evidence type="ECO:0000313" key="12">
    <source>
        <dbReference type="Proteomes" id="UP000728185"/>
    </source>
</evidence>
<dbReference type="EMBL" id="LUCM01005581">
    <property type="protein sequence ID" value="KAA0192591.1"/>
    <property type="molecule type" value="Genomic_DNA"/>
</dbReference>
<evidence type="ECO:0000256" key="1">
    <source>
        <dbReference type="ARBA" id="ARBA00004123"/>
    </source>
</evidence>
<name>A0A8E0VK06_9TREM</name>
<accession>A0A8E0VK06</accession>
<dbReference type="InterPro" id="IPR038718">
    <property type="entry name" value="SNF2-like_sf"/>
</dbReference>
<comment type="caution">
    <text evidence="11">The sequence shown here is derived from an EMBL/GenBank/DDBJ whole genome shotgun (WGS) entry which is preliminary data.</text>
</comment>
<comment type="catalytic activity">
    <reaction evidence="7">
        <text>ATP + H2O = ADP + phosphate + H(+)</text>
        <dbReference type="Rhea" id="RHEA:13065"/>
        <dbReference type="ChEBI" id="CHEBI:15377"/>
        <dbReference type="ChEBI" id="CHEBI:15378"/>
        <dbReference type="ChEBI" id="CHEBI:30616"/>
        <dbReference type="ChEBI" id="CHEBI:43474"/>
        <dbReference type="ChEBI" id="CHEBI:456216"/>
    </reaction>
</comment>
<comment type="domain">
    <text evidence="7">The DBINO region is involved in binding to DNA.</text>
</comment>
<evidence type="ECO:0000259" key="10">
    <source>
        <dbReference type="PROSITE" id="PS51194"/>
    </source>
</evidence>
<dbReference type="GO" id="GO:0042393">
    <property type="term" value="F:histone binding"/>
    <property type="evidence" value="ECO:0007669"/>
    <property type="project" value="TreeGrafter"/>
</dbReference>
<gene>
    <name evidence="11" type="ORF">FBUS_02097</name>
</gene>
<keyword evidence="7" id="KW-0234">DNA repair</keyword>
<dbReference type="Pfam" id="PF00271">
    <property type="entry name" value="Helicase_C"/>
    <property type="match status" value="1"/>
</dbReference>
<dbReference type="Gene3D" id="3.40.50.10810">
    <property type="entry name" value="Tandem AAA-ATPase domain"/>
    <property type="match status" value="1"/>
</dbReference>
<evidence type="ECO:0000256" key="8">
    <source>
        <dbReference type="SAM" id="MobiDB-lite"/>
    </source>
</evidence>
<dbReference type="CDD" id="cd18793">
    <property type="entry name" value="SF2_C_SNF"/>
    <property type="match status" value="1"/>
</dbReference>
<dbReference type="PANTHER" id="PTHR45685">
    <property type="entry name" value="HELICASE SRCAP-RELATED"/>
    <property type="match status" value="1"/>
</dbReference>
<keyword evidence="7" id="KW-0227">DNA damage</keyword>
<dbReference type="PROSITE" id="PS51192">
    <property type="entry name" value="HELICASE_ATP_BIND_1"/>
    <property type="match status" value="1"/>
</dbReference>
<keyword evidence="4 7" id="KW-0067">ATP-binding</keyword>
<evidence type="ECO:0000259" key="9">
    <source>
        <dbReference type="PROSITE" id="PS51192"/>
    </source>
</evidence>
<protein>
    <recommendedName>
        <fullName evidence="7">Chromatin-remodeling ATPase INO80</fullName>
        <ecNumber evidence="7">3.6.4.-</ecNumber>
    </recommendedName>
</protein>
<evidence type="ECO:0000256" key="4">
    <source>
        <dbReference type="ARBA" id="ARBA00022840"/>
    </source>
</evidence>
<dbReference type="GO" id="GO:0003677">
    <property type="term" value="F:DNA binding"/>
    <property type="evidence" value="ECO:0007669"/>
    <property type="project" value="UniProtKB-UniRule"/>
</dbReference>
<dbReference type="SUPFAM" id="SSF52540">
    <property type="entry name" value="P-loop containing nucleoside triphosphate hydrolases"/>
    <property type="match status" value="2"/>
</dbReference>
<dbReference type="OrthoDB" id="448448at2759"/>
<evidence type="ECO:0000313" key="11">
    <source>
        <dbReference type="EMBL" id="KAA0192591.1"/>
    </source>
</evidence>
<comment type="function">
    <text evidence="7">ATPase component of the INO80 complex which remodels chromatin by shifting nucleosomes and is involved in DNA repair.</text>
</comment>
<keyword evidence="12" id="KW-1185">Reference proteome</keyword>
<feature type="compositionally biased region" description="Low complexity" evidence="8">
    <location>
        <begin position="61"/>
        <end position="76"/>
    </location>
</feature>
<feature type="region of interest" description="Disordered" evidence="8">
    <location>
        <begin position="1083"/>
        <end position="1105"/>
    </location>
</feature>
<dbReference type="InterPro" id="IPR050520">
    <property type="entry name" value="INO80/SWR1_helicase"/>
</dbReference>
<evidence type="ECO:0000256" key="7">
    <source>
        <dbReference type="RuleBase" id="RU368001"/>
    </source>
</evidence>
<feature type="domain" description="Helicase ATP-binding" evidence="9">
    <location>
        <begin position="194"/>
        <end position="389"/>
    </location>
</feature>
<dbReference type="PROSITE" id="PS51194">
    <property type="entry name" value="HELICASE_CTER"/>
    <property type="match status" value="1"/>
</dbReference>
<feature type="compositionally biased region" description="Polar residues" evidence="8">
    <location>
        <begin position="27"/>
        <end position="36"/>
    </location>
</feature>
<dbReference type="EC" id="3.6.4.-" evidence="7"/>
<dbReference type="SMART" id="SM00490">
    <property type="entry name" value="HELICc"/>
    <property type="match status" value="1"/>
</dbReference>
<keyword evidence="2" id="KW-0547">Nucleotide-binding</keyword>
<evidence type="ECO:0000256" key="3">
    <source>
        <dbReference type="ARBA" id="ARBA00022801"/>
    </source>
</evidence>
<dbReference type="Pfam" id="PF00176">
    <property type="entry name" value="SNF2-rel_dom"/>
    <property type="match status" value="1"/>
</dbReference>
<dbReference type="InterPro" id="IPR049730">
    <property type="entry name" value="SNF2/RAD54-like_C"/>
</dbReference>
<dbReference type="InterPro" id="IPR000330">
    <property type="entry name" value="SNF2_N"/>
</dbReference>
<keyword evidence="3 7" id="KW-0378">Hydrolase</keyword>
<feature type="compositionally biased region" description="Polar residues" evidence="8">
    <location>
        <begin position="1096"/>
        <end position="1105"/>
    </location>
</feature>
<dbReference type="SMART" id="SM00487">
    <property type="entry name" value="DEXDc"/>
    <property type="match status" value="1"/>
</dbReference>
<evidence type="ECO:0000256" key="2">
    <source>
        <dbReference type="ARBA" id="ARBA00022741"/>
    </source>
</evidence>
<dbReference type="GO" id="GO:0006281">
    <property type="term" value="P:DNA repair"/>
    <property type="evidence" value="ECO:0007669"/>
    <property type="project" value="UniProtKB-UniRule"/>
</dbReference>
<keyword evidence="6" id="KW-0539">Nucleus</keyword>
<dbReference type="GO" id="GO:0005524">
    <property type="term" value="F:ATP binding"/>
    <property type="evidence" value="ECO:0007669"/>
    <property type="project" value="UniProtKB-UniRule"/>
</dbReference>
<organism evidence="11 12">
    <name type="scientific">Fasciolopsis buskii</name>
    <dbReference type="NCBI Taxonomy" id="27845"/>
    <lineage>
        <taxon>Eukaryota</taxon>
        <taxon>Metazoa</taxon>
        <taxon>Spiralia</taxon>
        <taxon>Lophotrochozoa</taxon>
        <taxon>Platyhelminthes</taxon>
        <taxon>Trematoda</taxon>
        <taxon>Digenea</taxon>
        <taxon>Plagiorchiida</taxon>
        <taxon>Echinostomata</taxon>
        <taxon>Echinostomatoidea</taxon>
        <taxon>Fasciolidae</taxon>
        <taxon>Fasciolopsis</taxon>
    </lineage>
</organism>
<keyword evidence="5 7" id="KW-0238">DNA-binding</keyword>
<feature type="region of interest" description="Disordered" evidence="8">
    <location>
        <begin position="24"/>
        <end position="80"/>
    </location>
</feature>
<feature type="region of interest" description="Disordered" evidence="8">
    <location>
        <begin position="283"/>
        <end position="307"/>
    </location>
</feature>
<comment type="similarity">
    <text evidence="7">Belongs to the SNF2/RAD54 helicase family.</text>
</comment>
<proteinExistence type="inferred from homology"/>
<dbReference type="GO" id="GO:0006338">
    <property type="term" value="P:chromatin remodeling"/>
    <property type="evidence" value="ECO:0007669"/>
    <property type="project" value="UniProtKB-UniRule"/>
</dbReference>
<dbReference type="InterPro" id="IPR027417">
    <property type="entry name" value="P-loop_NTPase"/>
</dbReference>
<dbReference type="InterPro" id="IPR014001">
    <property type="entry name" value="Helicase_ATP-bd"/>
</dbReference>
<comment type="subunit">
    <text evidence="7">Component of the INO80 chromatin-remodeling complex.</text>
</comment>
<evidence type="ECO:0000256" key="5">
    <source>
        <dbReference type="ARBA" id="ARBA00023125"/>
    </source>
</evidence>
<reference evidence="11" key="1">
    <citation type="submission" date="2019-05" db="EMBL/GenBank/DDBJ databases">
        <title>Annotation for the trematode Fasciolopsis buski.</title>
        <authorList>
            <person name="Choi Y.-J."/>
        </authorList>
    </citation>
    <scope>NUCLEOTIDE SEQUENCE</scope>
    <source>
        <strain evidence="11">HT</strain>
        <tissue evidence="11">Whole worm</tissue>
    </source>
</reference>
<evidence type="ECO:0000256" key="6">
    <source>
        <dbReference type="ARBA" id="ARBA00023242"/>
    </source>
</evidence>
<dbReference type="GO" id="GO:0016887">
    <property type="term" value="F:ATP hydrolysis activity"/>
    <property type="evidence" value="ECO:0007669"/>
    <property type="project" value="TreeGrafter"/>
</dbReference>
<dbReference type="PANTHER" id="PTHR45685:SF2">
    <property type="entry name" value="CHROMATIN-REMODELING ATPASE INO80"/>
    <property type="match status" value="1"/>
</dbReference>
<dbReference type="AlphaFoldDB" id="A0A8E0VK06"/>
<feature type="domain" description="Helicase C-terminal" evidence="10">
    <location>
        <begin position="895"/>
        <end position="1053"/>
    </location>
</feature>
<dbReference type="Gene3D" id="3.40.50.300">
    <property type="entry name" value="P-loop containing nucleotide triphosphate hydrolases"/>
    <property type="match status" value="1"/>
</dbReference>
<dbReference type="Proteomes" id="UP000728185">
    <property type="component" value="Unassembled WGS sequence"/>
</dbReference>
<dbReference type="GO" id="GO:0031011">
    <property type="term" value="C:Ino80 complex"/>
    <property type="evidence" value="ECO:0007669"/>
    <property type="project" value="UniProtKB-UniRule"/>
</dbReference>